<accession>A0ABW0KY54</accession>
<keyword evidence="2" id="KW-1185">Reference proteome</keyword>
<dbReference type="Proteomes" id="UP001596052">
    <property type="component" value="Unassembled WGS sequence"/>
</dbReference>
<reference evidence="2" key="1">
    <citation type="journal article" date="2019" name="Int. J. Syst. Evol. Microbiol.">
        <title>The Global Catalogue of Microorganisms (GCM) 10K type strain sequencing project: providing services to taxonomists for standard genome sequencing and annotation.</title>
        <authorList>
            <consortium name="The Broad Institute Genomics Platform"/>
            <consortium name="The Broad Institute Genome Sequencing Center for Infectious Disease"/>
            <person name="Wu L."/>
            <person name="Ma J."/>
        </authorList>
    </citation>
    <scope>NUCLEOTIDE SEQUENCE [LARGE SCALE GENOMIC DNA]</scope>
    <source>
        <strain evidence="2">CGMCC 4.1469</strain>
    </source>
</reference>
<protein>
    <submittedName>
        <fullName evidence="1">Uncharacterized protein</fullName>
    </submittedName>
</protein>
<organism evidence="1 2">
    <name type="scientific">Prosthecobacter fluviatilis</name>
    <dbReference type="NCBI Taxonomy" id="445931"/>
    <lineage>
        <taxon>Bacteria</taxon>
        <taxon>Pseudomonadati</taxon>
        <taxon>Verrucomicrobiota</taxon>
        <taxon>Verrucomicrobiia</taxon>
        <taxon>Verrucomicrobiales</taxon>
        <taxon>Verrucomicrobiaceae</taxon>
        <taxon>Prosthecobacter</taxon>
    </lineage>
</organism>
<evidence type="ECO:0000313" key="2">
    <source>
        <dbReference type="Proteomes" id="UP001596052"/>
    </source>
</evidence>
<proteinExistence type="predicted"/>
<evidence type="ECO:0000313" key="1">
    <source>
        <dbReference type="EMBL" id="MFC5457658.1"/>
    </source>
</evidence>
<dbReference type="EMBL" id="JBHSMQ010000011">
    <property type="protein sequence ID" value="MFC5457658.1"/>
    <property type="molecule type" value="Genomic_DNA"/>
</dbReference>
<sequence length="196" mass="22993">MPHILDVRCPNCTAKAYFEFSEIVRIREKKDVPFFQQSDQFEYRLMKDHCGHKWHAAIFHAGLHGRTTDSIRELPEGYAAADWEHSVYLRGNNGLDIGAIDCGSCHFRAQHTLKWPADAYYQIDYKNETLWAFHEESARVLRDFISAAHRDRAGFRWRNFLMHVPTLFLRHQARATVVKRLNGILDPLGKRTRLNR</sequence>
<name>A0ABW0KY54_9BACT</name>
<gene>
    <name evidence="1" type="ORF">ACFQDI_22510</name>
</gene>
<comment type="caution">
    <text evidence="1">The sequence shown here is derived from an EMBL/GenBank/DDBJ whole genome shotgun (WGS) entry which is preliminary data.</text>
</comment>